<feature type="signal peptide" evidence="9">
    <location>
        <begin position="1"/>
        <end position="20"/>
    </location>
</feature>
<evidence type="ECO:0000256" key="8">
    <source>
        <dbReference type="ARBA" id="ARBA00045696"/>
    </source>
</evidence>
<keyword evidence="3" id="KW-0132">Cell division</keyword>
<dbReference type="GO" id="GO:0045842">
    <property type="term" value="P:positive regulation of mitotic metaphase/anaphase transition"/>
    <property type="evidence" value="ECO:0007669"/>
    <property type="project" value="TreeGrafter"/>
</dbReference>
<reference evidence="11 12" key="1">
    <citation type="journal article" date="2015" name="Plant Cell">
        <title>Oil accumulation by the oleaginous diatom Fistulifera solaris as revealed by the genome and transcriptome.</title>
        <authorList>
            <person name="Tanaka T."/>
            <person name="Maeda Y."/>
            <person name="Veluchamy A."/>
            <person name="Tanaka M."/>
            <person name="Abida H."/>
            <person name="Marechal E."/>
            <person name="Bowler C."/>
            <person name="Muto M."/>
            <person name="Sunaga Y."/>
            <person name="Tanaka M."/>
            <person name="Yoshino T."/>
            <person name="Taniguchi T."/>
            <person name="Fukuda Y."/>
            <person name="Nemoto M."/>
            <person name="Matsumoto M."/>
            <person name="Wong P.S."/>
            <person name="Aburatani S."/>
            <person name="Fujibuchi W."/>
        </authorList>
    </citation>
    <scope>NUCLEOTIDE SEQUENCE [LARGE SCALE GENOMIC DNA]</scope>
    <source>
        <strain evidence="11 12">JPCC DA0580</strain>
    </source>
</reference>
<protein>
    <recommendedName>
        <fullName evidence="2">Anaphase-promoting complex subunit 5</fullName>
    </recommendedName>
    <alternativeName>
        <fullName evidence="7">Cyclosome subunit 5</fullName>
    </alternativeName>
</protein>
<evidence type="ECO:0000313" key="11">
    <source>
        <dbReference type="EMBL" id="GAX26281.1"/>
    </source>
</evidence>
<evidence type="ECO:0000256" key="7">
    <source>
        <dbReference type="ARBA" id="ARBA00031069"/>
    </source>
</evidence>
<dbReference type="OrthoDB" id="2504561at2759"/>
<keyword evidence="12" id="KW-1185">Reference proteome</keyword>
<keyword evidence="4" id="KW-0498">Mitosis</keyword>
<dbReference type="PANTHER" id="PTHR12830">
    <property type="entry name" value="ANAPHASE-PROMOTING COMPLEX SUBUNIT 5"/>
    <property type="match status" value="1"/>
</dbReference>
<evidence type="ECO:0000256" key="2">
    <source>
        <dbReference type="ARBA" id="ARBA00016066"/>
    </source>
</evidence>
<name>A0A1Z5KJR4_FISSO</name>
<dbReference type="GO" id="GO:0031145">
    <property type="term" value="P:anaphase-promoting complex-dependent catabolic process"/>
    <property type="evidence" value="ECO:0007669"/>
    <property type="project" value="TreeGrafter"/>
</dbReference>
<feature type="domain" description="Anaphase-promoting complex subunit 5" evidence="10">
    <location>
        <begin position="150"/>
        <end position="231"/>
    </location>
</feature>
<dbReference type="EMBL" id="BDSP01000240">
    <property type="protein sequence ID" value="GAX26281.1"/>
    <property type="molecule type" value="Genomic_DNA"/>
</dbReference>
<dbReference type="SUPFAM" id="SSF48452">
    <property type="entry name" value="TPR-like"/>
    <property type="match status" value="1"/>
</dbReference>
<sequence>MTTRPTPYLIALAALISLHCEEESPLDDSSDATTLDAVLQDRVLQQRPNDRIPQLLQAVPPQFQKWLEIAASSIDAFFDLMQTIQQSIQMGTVDAYSANGLLLRSVCEGLEELEFHEQAALFEDFRKEVCDEPHNDVWNKEFSTEDSAKHMMRFQQCLREGERVDAVHALHQYMVQQQSEDILPFCSIVLAAMHHPTDPALVRQATEEAVRVAQQSQDGSCVAFALGWLSKVAPSKGTKLMERCVARASEAHLPTLAAGANLSLALQALQSHPPEDAWSYWIRASSEPPTEESGDYQPTRLTDSATDCRHILARQKMVAAAIHDTFGSNDLSRVASLSALQCHREDISDEDAQILVQNLARTTMFGSGAWKSTNTSQGLLAKDDSQPRPCIYGKALETIISLQKAYNITLSARNYVVDVGLIALEWSIMRGELSHAETLLTSLQGQIYAKNEMTMDLEQQRCLLLARRGRWDEAIRNLKALVSKTEPTKQAELLLQIAMHTVDSHSRGFSEALKPLEECLTISRQHAMQGLHSSALAVLAKIHFMMGDANQAVTLLRSVMSNLLQSAHVWLQGDAYLTMAQALLKLKKQNAALKALDQSEELFRMCEDTRQLAFVYYLKARTYDTQEKTQARDIAAEKFIVLSAYIEEGRGVNVGPNDYLELLSTTDGIEMLAKRPFPIELVF</sequence>
<feature type="domain" description="Anaphase-promoting complex subunit 5" evidence="10">
    <location>
        <begin position="505"/>
        <end position="557"/>
    </location>
</feature>
<comment type="function">
    <text evidence="8">Component of the anaphase promoting complex/cyclosome (APC/C), a cell cycle-regulated E3 ubiquitin ligase that controls progression through mitosis and the G1 phase of the cell cycle. The APC/C complex acts by mediating ubiquitination and subsequent degradation of target proteins: it mainly mediates the formation of 'Lys-11'-linked polyubiquitin chains and, to a lower extent, the formation of 'Lys-48'- and 'Lys-63'-linked polyubiquitin chains. The APC/C complex catalyzes assembly of branched 'Lys-11'-/'Lys-48'-linked branched ubiquitin chains on target proteins.</text>
</comment>
<comment type="similarity">
    <text evidence="1">Belongs to the APC5 family.</text>
</comment>
<comment type="caution">
    <text evidence="11">The sequence shown here is derived from an EMBL/GenBank/DDBJ whole genome shotgun (WGS) entry which is preliminary data.</text>
</comment>
<accession>A0A1Z5KJR4</accession>
<evidence type="ECO:0000256" key="6">
    <source>
        <dbReference type="ARBA" id="ARBA00023306"/>
    </source>
</evidence>
<keyword evidence="6" id="KW-0131">Cell cycle</keyword>
<evidence type="ECO:0000256" key="4">
    <source>
        <dbReference type="ARBA" id="ARBA00022776"/>
    </source>
</evidence>
<dbReference type="InterPro" id="IPR011990">
    <property type="entry name" value="TPR-like_helical_dom_sf"/>
</dbReference>
<evidence type="ECO:0000256" key="9">
    <source>
        <dbReference type="SAM" id="SignalP"/>
    </source>
</evidence>
<evidence type="ECO:0000313" key="12">
    <source>
        <dbReference type="Proteomes" id="UP000198406"/>
    </source>
</evidence>
<evidence type="ECO:0000256" key="5">
    <source>
        <dbReference type="ARBA" id="ARBA00022786"/>
    </source>
</evidence>
<dbReference type="InParanoid" id="A0A1Z5KJR4"/>
<evidence type="ECO:0000256" key="1">
    <source>
        <dbReference type="ARBA" id="ARBA00007450"/>
    </source>
</evidence>
<dbReference type="Proteomes" id="UP000198406">
    <property type="component" value="Unassembled WGS sequence"/>
</dbReference>
<dbReference type="InterPro" id="IPR026000">
    <property type="entry name" value="Apc5_dom"/>
</dbReference>
<evidence type="ECO:0000259" key="10">
    <source>
        <dbReference type="Pfam" id="PF12862"/>
    </source>
</evidence>
<dbReference type="Pfam" id="PF12862">
    <property type="entry name" value="ANAPC5"/>
    <property type="match status" value="2"/>
</dbReference>
<dbReference type="GO" id="GO:0005680">
    <property type="term" value="C:anaphase-promoting complex"/>
    <property type="evidence" value="ECO:0007669"/>
    <property type="project" value="InterPro"/>
</dbReference>
<proteinExistence type="inferred from homology"/>
<organism evidence="11 12">
    <name type="scientific">Fistulifera solaris</name>
    <name type="common">Oleaginous diatom</name>
    <dbReference type="NCBI Taxonomy" id="1519565"/>
    <lineage>
        <taxon>Eukaryota</taxon>
        <taxon>Sar</taxon>
        <taxon>Stramenopiles</taxon>
        <taxon>Ochrophyta</taxon>
        <taxon>Bacillariophyta</taxon>
        <taxon>Bacillariophyceae</taxon>
        <taxon>Bacillariophycidae</taxon>
        <taxon>Naviculales</taxon>
        <taxon>Naviculaceae</taxon>
        <taxon>Fistulifera</taxon>
    </lineage>
</organism>
<keyword evidence="9" id="KW-0732">Signal</keyword>
<keyword evidence="5" id="KW-0833">Ubl conjugation pathway</keyword>
<feature type="chain" id="PRO_5012871100" description="Anaphase-promoting complex subunit 5" evidence="9">
    <location>
        <begin position="21"/>
        <end position="683"/>
    </location>
</feature>
<gene>
    <name evidence="11" type="ORF">FisN_16Lh112</name>
</gene>
<evidence type="ECO:0000256" key="3">
    <source>
        <dbReference type="ARBA" id="ARBA00022618"/>
    </source>
</evidence>
<dbReference type="InterPro" id="IPR037679">
    <property type="entry name" value="Apc5"/>
</dbReference>
<dbReference type="PANTHER" id="PTHR12830:SF9">
    <property type="entry name" value="ANAPHASE-PROMOTING COMPLEX SUBUNIT 5"/>
    <property type="match status" value="1"/>
</dbReference>
<dbReference type="GO" id="GO:0070979">
    <property type="term" value="P:protein K11-linked ubiquitination"/>
    <property type="evidence" value="ECO:0007669"/>
    <property type="project" value="TreeGrafter"/>
</dbReference>
<dbReference type="UniPathway" id="UPA00143"/>
<dbReference type="GO" id="GO:0051301">
    <property type="term" value="P:cell division"/>
    <property type="evidence" value="ECO:0007669"/>
    <property type="project" value="UniProtKB-KW"/>
</dbReference>
<dbReference type="Gene3D" id="1.25.40.10">
    <property type="entry name" value="Tetratricopeptide repeat domain"/>
    <property type="match status" value="1"/>
</dbReference>
<dbReference type="AlphaFoldDB" id="A0A1Z5KJR4"/>